<dbReference type="SUPFAM" id="SSF52266">
    <property type="entry name" value="SGNH hydrolase"/>
    <property type="match status" value="1"/>
</dbReference>
<feature type="signal peptide" evidence="3">
    <location>
        <begin position="1"/>
        <end position="24"/>
    </location>
</feature>
<dbReference type="EMBL" id="BAABME010011508">
    <property type="protein sequence ID" value="GAA0183870.1"/>
    <property type="molecule type" value="Genomic_DNA"/>
</dbReference>
<organism evidence="4 5">
    <name type="scientific">Lithospermum erythrorhizon</name>
    <name type="common">Purple gromwell</name>
    <name type="synonym">Lithospermum officinale var. erythrorhizon</name>
    <dbReference type="NCBI Taxonomy" id="34254"/>
    <lineage>
        <taxon>Eukaryota</taxon>
        <taxon>Viridiplantae</taxon>
        <taxon>Streptophyta</taxon>
        <taxon>Embryophyta</taxon>
        <taxon>Tracheophyta</taxon>
        <taxon>Spermatophyta</taxon>
        <taxon>Magnoliopsida</taxon>
        <taxon>eudicotyledons</taxon>
        <taxon>Gunneridae</taxon>
        <taxon>Pentapetalae</taxon>
        <taxon>asterids</taxon>
        <taxon>lamiids</taxon>
        <taxon>Boraginales</taxon>
        <taxon>Boraginaceae</taxon>
        <taxon>Boraginoideae</taxon>
        <taxon>Lithospermeae</taxon>
        <taxon>Lithospermum</taxon>
    </lineage>
</organism>
<accession>A0AAV3RTF8</accession>
<dbReference type="InterPro" id="IPR001087">
    <property type="entry name" value="GDSL"/>
</dbReference>
<dbReference type="Pfam" id="PF00657">
    <property type="entry name" value="Lipase_GDSL"/>
    <property type="match status" value="1"/>
</dbReference>
<protein>
    <submittedName>
        <fullName evidence="4">Uncharacterized protein</fullName>
    </submittedName>
</protein>
<gene>
    <name evidence="4" type="ORF">LIER_31209</name>
</gene>
<dbReference type="InterPro" id="IPR036514">
    <property type="entry name" value="SGNH_hydro_sf"/>
</dbReference>
<feature type="chain" id="PRO_5043708043" evidence="3">
    <location>
        <begin position="25"/>
        <end position="381"/>
    </location>
</feature>
<evidence type="ECO:0000313" key="4">
    <source>
        <dbReference type="EMBL" id="GAA0183870.1"/>
    </source>
</evidence>
<evidence type="ECO:0000313" key="5">
    <source>
        <dbReference type="Proteomes" id="UP001454036"/>
    </source>
</evidence>
<dbReference type="GO" id="GO:0016788">
    <property type="term" value="F:hydrolase activity, acting on ester bonds"/>
    <property type="evidence" value="ECO:0007669"/>
    <property type="project" value="InterPro"/>
</dbReference>
<name>A0AAV3RTF8_LITER</name>
<keyword evidence="3" id="KW-0732">Signal</keyword>
<comment type="caution">
    <text evidence="4">The sequence shown here is derived from an EMBL/GenBank/DDBJ whole genome shotgun (WGS) entry which is preliminary data.</text>
</comment>
<dbReference type="PANTHER" id="PTHR22835">
    <property type="entry name" value="ZINC FINGER FYVE DOMAIN CONTAINING PROTEIN"/>
    <property type="match status" value="1"/>
</dbReference>
<evidence type="ECO:0000256" key="1">
    <source>
        <dbReference type="ARBA" id="ARBA00008668"/>
    </source>
</evidence>
<dbReference type="Gene3D" id="3.40.50.1110">
    <property type="entry name" value="SGNH hydrolase"/>
    <property type="match status" value="1"/>
</dbReference>
<evidence type="ECO:0000256" key="2">
    <source>
        <dbReference type="ARBA" id="ARBA00023180"/>
    </source>
</evidence>
<dbReference type="Proteomes" id="UP001454036">
    <property type="component" value="Unassembled WGS sequence"/>
</dbReference>
<keyword evidence="2" id="KW-0325">Glycoprotein</keyword>
<evidence type="ECO:0000256" key="3">
    <source>
        <dbReference type="SAM" id="SignalP"/>
    </source>
</evidence>
<dbReference type="PANTHER" id="PTHR22835:SF532">
    <property type="entry name" value="SERINE-RICH ADHESIN FOR PLATELETS-LIKE ISOFORM X1"/>
    <property type="match status" value="1"/>
</dbReference>
<dbReference type="AlphaFoldDB" id="A0AAV3RTF8"/>
<reference evidence="4 5" key="1">
    <citation type="submission" date="2024-01" db="EMBL/GenBank/DDBJ databases">
        <title>The complete chloroplast genome sequence of Lithospermum erythrorhizon: insights into the phylogenetic relationship among Boraginaceae species and the maternal lineages of purple gromwells.</title>
        <authorList>
            <person name="Okada T."/>
            <person name="Watanabe K."/>
        </authorList>
    </citation>
    <scope>NUCLEOTIDE SEQUENCE [LARGE SCALE GENOMIC DNA]</scope>
</reference>
<keyword evidence="5" id="KW-1185">Reference proteome</keyword>
<proteinExistence type="inferred from homology"/>
<sequence>MKSHCFLLPQTAFFLSLFVSLALSHKYHESSALHSQLKGYFSKVYAFGDSYTDTGNARSLGGLIAKSKNYPSKFGEPGSRLSDGRLVIDYLCEALSTPPLPPYKGASLKYSGGANFALAGSTALSGDYFLKGKLHPLIWRRTPISFQTQADWFRNFQQLKGCNRKNETKCIAEMESTLFWIGAMGVNDYTRTIGSSVPLHWLAERSVTHVYGLFKVLLESGAKYITIEGLPPVGCLPIAMAQSRNQNLDKMGCDANVNKAVTFHNQILQRWLEKFREMYPNSSILYADYWNAYLTILMNPKKYWFKEPFKACCGAGGKFNFNVRSICGSPGSSTCNNSSNHISWDGIHLTEAMNRHLVDMFLNQGFCQPSFQELIKSKSGI</sequence>
<comment type="similarity">
    <text evidence="1">Belongs to the 'GDSL' lipolytic enzyme family.</text>
</comment>